<dbReference type="Proteomes" id="UP000294848">
    <property type="component" value="Unassembled WGS sequence"/>
</dbReference>
<gene>
    <name evidence="1" type="ORF">DET52_101154</name>
</gene>
<sequence length="118" mass="13564">MNTASIIIENGRVTIRPTADKVWLTQHQIADLFGVFVSAVGSNIRSILKSEVLRENEVCRRRENGNGSFIEVYNLEMITALAFRLKSEKAQQYRRWLTEQAFNPVILWKIPGMDILLN</sequence>
<dbReference type="AlphaFoldDB" id="A0A4R6HAR5"/>
<comment type="caution">
    <text evidence="1">The sequence shown here is derived from an EMBL/GenBank/DDBJ whole genome shotgun (WGS) entry which is preliminary data.</text>
</comment>
<proteinExistence type="predicted"/>
<protein>
    <submittedName>
        <fullName evidence="1">Virulence RhuM family protein</fullName>
    </submittedName>
</protein>
<dbReference type="EMBL" id="SNWI01000001">
    <property type="protein sequence ID" value="TDO04806.1"/>
    <property type="molecule type" value="Genomic_DNA"/>
</dbReference>
<evidence type="ECO:0000313" key="2">
    <source>
        <dbReference type="Proteomes" id="UP000294848"/>
    </source>
</evidence>
<dbReference type="OrthoDB" id="1036309at2"/>
<dbReference type="PANTHER" id="PTHR35810">
    <property type="entry name" value="CYTOPLASMIC PROTEIN-RELATED"/>
    <property type="match status" value="1"/>
</dbReference>
<accession>A0A4R6HAR5</accession>
<dbReference type="RefSeq" id="WP_133462961.1">
    <property type="nucleotide sequence ID" value="NZ_SNWI01000001.1"/>
</dbReference>
<dbReference type="PANTHER" id="PTHR35810:SF1">
    <property type="entry name" value="CYTOPLASMIC PROTEIN"/>
    <property type="match status" value="1"/>
</dbReference>
<organism evidence="1 2">
    <name type="scientific">Sunxiuqinia elliptica</name>
    <dbReference type="NCBI Taxonomy" id="655355"/>
    <lineage>
        <taxon>Bacteria</taxon>
        <taxon>Pseudomonadati</taxon>
        <taxon>Bacteroidota</taxon>
        <taxon>Bacteroidia</taxon>
        <taxon>Marinilabiliales</taxon>
        <taxon>Prolixibacteraceae</taxon>
        <taxon>Sunxiuqinia</taxon>
    </lineage>
</organism>
<name>A0A4R6HAR5_9BACT</name>
<reference evidence="1 2" key="1">
    <citation type="submission" date="2019-03" db="EMBL/GenBank/DDBJ databases">
        <title>Freshwater and sediment microbial communities from various areas in North America, analyzing microbe dynamics in response to fracking.</title>
        <authorList>
            <person name="Lamendella R."/>
        </authorList>
    </citation>
    <scope>NUCLEOTIDE SEQUENCE [LARGE SCALE GENOMIC DNA]</scope>
    <source>
        <strain evidence="1 2">114D</strain>
    </source>
</reference>
<evidence type="ECO:0000313" key="1">
    <source>
        <dbReference type="EMBL" id="TDO04806.1"/>
    </source>
</evidence>